<dbReference type="OrthoDB" id="3792446at2759"/>
<dbReference type="PANTHER" id="PTHR42085:SF1">
    <property type="entry name" value="F-BOX DOMAIN-CONTAINING PROTEIN"/>
    <property type="match status" value="1"/>
</dbReference>
<evidence type="ECO:0000313" key="2">
    <source>
        <dbReference type="Proteomes" id="UP000756132"/>
    </source>
</evidence>
<dbReference type="EMBL" id="CP090170">
    <property type="protein sequence ID" value="UJO20764.1"/>
    <property type="molecule type" value="Genomic_DNA"/>
</dbReference>
<dbReference type="AlphaFoldDB" id="A0A9Q8PE40"/>
<dbReference type="KEGG" id="ffu:CLAFUR5_11081"/>
<proteinExistence type="predicted"/>
<reference evidence="1" key="1">
    <citation type="submission" date="2021-12" db="EMBL/GenBank/DDBJ databases">
        <authorList>
            <person name="Zaccaron A."/>
            <person name="Stergiopoulos I."/>
        </authorList>
    </citation>
    <scope>NUCLEOTIDE SEQUENCE</scope>
    <source>
        <strain evidence="1">Race5_Kim</strain>
    </source>
</reference>
<sequence>MAVTTRQSAKAQSHPQANLLGLPRELRDLIYGHVFDNLPLFKLEKRTPYYQQVGLVTASRQLYIETVDLCYKSTTIYMVHSDRKKGIDREEQRLFKWLRRLPRKRRDLIKEIWCDLPGVYCALQRPTCVCGSFADCRWTKRRSEYRRMQRVMGDQGIKLRPGVLKFRTRTCDYSNKKLVWSSFDERV</sequence>
<evidence type="ECO:0008006" key="3">
    <source>
        <dbReference type="Google" id="ProtNLM"/>
    </source>
</evidence>
<dbReference type="InterPro" id="IPR038883">
    <property type="entry name" value="AN11006-like"/>
</dbReference>
<dbReference type="GeneID" id="71990959"/>
<dbReference type="RefSeq" id="XP_047765130.1">
    <property type="nucleotide sequence ID" value="XM_047910229.1"/>
</dbReference>
<name>A0A9Q8PE40_PASFU</name>
<protein>
    <recommendedName>
        <fullName evidence="3">F-box domain-containing protein</fullName>
    </recommendedName>
</protein>
<dbReference type="Proteomes" id="UP000756132">
    <property type="component" value="Chromosome 8"/>
</dbReference>
<keyword evidence="2" id="KW-1185">Reference proteome</keyword>
<organism evidence="1 2">
    <name type="scientific">Passalora fulva</name>
    <name type="common">Tomato leaf mold</name>
    <name type="synonym">Cladosporium fulvum</name>
    <dbReference type="NCBI Taxonomy" id="5499"/>
    <lineage>
        <taxon>Eukaryota</taxon>
        <taxon>Fungi</taxon>
        <taxon>Dikarya</taxon>
        <taxon>Ascomycota</taxon>
        <taxon>Pezizomycotina</taxon>
        <taxon>Dothideomycetes</taxon>
        <taxon>Dothideomycetidae</taxon>
        <taxon>Mycosphaerellales</taxon>
        <taxon>Mycosphaerellaceae</taxon>
        <taxon>Fulvia</taxon>
    </lineage>
</organism>
<reference evidence="1" key="2">
    <citation type="journal article" date="2022" name="Microb. Genom.">
        <title>A chromosome-scale genome assembly of the tomato pathogen Cladosporium fulvum reveals a compartmentalized genome architecture and the presence of a dispensable chromosome.</title>
        <authorList>
            <person name="Zaccaron A.Z."/>
            <person name="Chen L.H."/>
            <person name="Samaras A."/>
            <person name="Stergiopoulos I."/>
        </authorList>
    </citation>
    <scope>NUCLEOTIDE SEQUENCE</scope>
    <source>
        <strain evidence="1">Race5_Kim</strain>
    </source>
</reference>
<dbReference type="PANTHER" id="PTHR42085">
    <property type="entry name" value="F-BOX DOMAIN-CONTAINING PROTEIN"/>
    <property type="match status" value="1"/>
</dbReference>
<gene>
    <name evidence="1" type="ORF">CLAFUR5_11081</name>
</gene>
<accession>A0A9Q8PE40</accession>
<evidence type="ECO:0000313" key="1">
    <source>
        <dbReference type="EMBL" id="UJO20764.1"/>
    </source>
</evidence>